<dbReference type="Gene3D" id="3.40.50.300">
    <property type="entry name" value="P-loop containing nucleotide triphosphate hydrolases"/>
    <property type="match status" value="1"/>
</dbReference>
<evidence type="ECO:0000256" key="1">
    <source>
        <dbReference type="ARBA" id="ARBA00022679"/>
    </source>
</evidence>
<dbReference type="Proteomes" id="UP000541969">
    <property type="component" value="Unassembled WGS sequence"/>
</dbReference>
<gene>
    <name evidence="4" type="ORF">GGQ55_000533</name>
</gene>
<sequence length="254" mass="29276">MGRLEDVDLSHKLSKSEEKKQLKAAQKRLVHLRLLLGGLIGPGEIGPPLLVLFEGWDASGKGGAIKRLTERLDPRHVRVRSFSAPTYDEKRHHFLWRFWPVLPGWGGMAVLDRTWYGRVLVERVEGYAPAEAWRRAYGEIVDLEDTLAAEGMIIVKFWLHLSPQEQLRRFESRRDDPYRAWKLTDEDWRNRGKHEEYAAAVEEMIERTDTTVAPWHVIAAEDKRWARVAVVRTVCEAIEAALHARGIDPDPPLH</sequence>
<keyword evidence="2 4" id="KW-0418">Kinase</keyword>
<dbReference type="InterPro" id="IPR027417">
    <property type="entry name" value="P-loop_NTPase"/>
</dbReference>
<evidence type="ECO:0000313" key="5">
    <source>
        <dbReference type="Proteomes" id="UP000541969"/>
    </source>
</evidence>
<dbReference type="PANTHER" id="PTHR34383:SF3">
    <property type="entry name" value="POLYPHOSPHATE:AMP PHOSPHOTRANSFERASE"/>
    <property type="match status" value="1"/>
</dbReference>
<dbReference type="PANTHER" id="PTHR34383">
    <property type="entry name" value="POLYPHOSPHATE:AMP PHOSPHOTRANSFERASE-RELATED"/>
    <property type="match status" value="1"/>
</dbReference>
<dbReference type="Pfam" id="PF03976">
    <property type="entry name" value="PPK2"/>
    <property type="match status" value="1"/>
</dbReference>
<dbReference type="InterPro" id="IPR016898">
    <property type="entry name" value="Polyphosphate_phosphotransfera"/>
</dbReference>
<accession>A0A853C8M7</accession>
<evidence type="ECO:0000259" key="3">
    <source>
        <dbReference type="Pfam" id="PF03976"/>
    </source>
</evidence>
<evidence type="ECO:0000313" key="4">
    <source>
        <dbReference type="EMBL" id="NYJ04255.1"/>
    </source>
</evidence>
<name>A0A853C8M7_9ACTN</name>
<organism evidence="4 5">
    <name type="scientific">Petropleomorpha daqingensis</name>
    <dbReference type="NCBI Taxonomy" id="2026353"/>
    <lineage>
        <taxon>Bacteria</taxon>
        <taxon>Bacillati</taxon>
        <taxon>Actinomycetota</taxon>
        <taxon>Actinomycetes</taxon>
        <taxon>Geodermatophilales</taxon>
        <taxon>Geodermatophilaceae</taxon>
        <taxon>Petropleomorpha</taxon>
    </lineage>
</organism>
<evidence type="ECO:0000256" key="2">
    <source>
        <dbReference type="ARBA" id="ARBA00022777"/>
    </source>
</evidence>
<dbReference type="AlphaFoldDB" id="A0A853C8M7"/>
<dbReference type="GO" id="GO:0008976">
    <property type="term" value="F:polyphosphate kinase activity"/>
    <property type="evidence" value="ECO:0007669"/>
    <property type="project" value="InterPro"/>
</dbReference>
<comment type="caution">
    <text evidence="4">The sequence shown here is derived from an EMBL/GenBank/DDBJ whole genome shotgun (WGS) entry which is preliminary data.</text>
</comment>
<reference evidence="4 5" key="1">
    <citation type="submission" date="2020-07" db="EMBL/GenBank/DDBJ databases">
        <title>Sequencing the genomes of 1000 actinobacteria strains.</title>
        <authorList>
            <person name="Klenk H.-P."/>
        </authorList>
    </citation>
    <scope>NUCLEOTIDE SEQUENCE [LARGE SCALE GENOMIC DNA]</scope>
    <source>
        <strain evidence="4 5">DSM 104001</strain>
    </source>
</reference>
<dbReference type="EMBL" id="JACBZT010000001">
    <property type="protein sequence ID" value="NYJ04255.1"/>
    <property type="molecule type" value="Genomic_DNA"/>
</dbReference>
<dbReference type="RefSeq" id="WP_179714993.1">
    <property type="nucleotide sequence ID" value="NZ_JACBZT010000001.1"/>
</dbReference>
<proteinExistence type="predicted"/>
<dbReference type="SUPFAM" id="SSF52540">
    <property type="entry name" value="P-loop containing nucleoside triphosphate hydrolases"/>
    <property type="match status" value="1"/>
</dbReference>
<dbReference type="PIRSF" id="PIRSF028756">
    <property type="entry name" value="PPK2_prd"/>
    <property type="match status" value="1"/>
</dbReference>
<feature type="domain" description="Polyphosphate kinase-2-related" evidence="3">
    <location>
        <begin position="13"/>
        <end position="242"/>
    </location>
</feature>
<dbReference type="InterPro" id="IPR022488">
    <property type="entry name" value="PPK2-related"/>
</dbReference>
<keyword evidence="5" id="KW-1185">Reference proteome</keyword>
<protein>
    <submittedName>
        <fullName evidence="4">Polyphosphate kinase 2 (PPK2 family)</fullName>
    </submittedName>
</protein>
<keyword evidence="1" id="KW-0808">Transferase</keyword>